<dbReference type="EMBL" id="CAMXCT030006612">
    <property type="protein sequence ID" value="CAL4804272.1"/>
    <property type="molecule type" value="Genomic_DNA"/>
</dbReference>
<dbReference type="GO" id="GO:0007034">
    <property type="term" value="P:vacuolar transport"/>
    <property type="evidence" value="ECO:0007669"/>
    <property type="project" value="InterPro"/>
</dbReference>
<dbReference type="InterPro" id="IPR004045">
    <property type="entry name" value="Glutathione_S-Trfase_N"/>
</dbReference>
<dbReference type="InterPro" id="IPR005024">
    <property type="entry name" value="Snf7_fam"/>
</dbReference>
<reference evidence="3" key="1">
    <citation type="submission" date="2022-10" db="EMBL/GenBank/DDBJ databases">
        <authorList>
            <person name="Chen Y."/>
            <person name="Dougan E. K."/>
            <person name="Chan C."/>
            <person name="Rhodes N."/>
            <person name="Thang M."/>
        </authorList>
    </citation>
    <scope>NUCLEOTIDE SEQUENCE</scope>
</reference>
<gene>
    <name evidence="3" type="ORF">C1SCF055_LOCUS41641</name>
</gene>
<dbReference type="Proteomes" id="UP001152797">
    <property type="component" value="Unassembled WGS sequence"/>
</dbReference>
<accession>A0A9P1GK32</accession>
<feature type="domain" description="GST N-terminal" evidence="2">
    <location>
        <begin position="429"/>
        <end position="510"/>
    </location>
</feature>
<reference evidence="4" key="2">
    <citation type="submission" date="2024-04" db="EMBL/GenBank/DDBJ databases">
        <authorList>
            <person name="Chen Y."/>
            <person name="Shah S."/>
            <person name="Dougan E. K."/>
            <person name="Thang M."/>
            <person name="Chan C."/>
        </authorList>
    </citation>
    <scope>NUCLEOTIDE SEQUENCE [LARGE SCALE GENOMIC DNA]</scope>
</reference>
<sequence>MAKEEPAAKEAPSLSEASARIEEQVANLETKIQKTDEEIKSLVAKGSSNPTAKARALQAMKKKKMYEQQRDQLLGTQFNVENLAFQQEQAEITAMTVKAMADGHKTLQDKIKETDIGSVDKLMDDMADLQDEMKAMNEALAAGTEVDGATEDELAAEFAKLEEEAAAMTLAGGLPSVEKPAAEPAASTAGYAAPAHPEAAVPRARALCAKYRLNRDKELGARIRCRDAKVMGGLNGWASVLGRDVTRAAAKWGLQAAGAPFYSLSNLARLKCRRAELRILCDAQSFPAAPHVAFDRQRGICTLPNQESWAVPPSGIPGCCACALELWAMGRFIISGTSAMKAMATWEGEPPTNHAACHWQRYDSERHASAQSSATSLPSDLDHGLATEARETDAGREVLKHWANKAEGLVPHTDAKVRYFGTERQKPRVKIFRDQAAWCPYCQKVWLLLEEKQVDYEIEKVPMRSYGDKPQEFLNLVPRGLLPAMELDGKMMTESLDIMLLQDVSLEVLAERAFPNPDKPMLLGWWMGDLLGMAMWFPMSGELRDRAAGLLNLERELFGAWCSYLFRPEMPFIGGSEADFTDALQRVDSELGANTESAFFLPYPHPTIVDMQYVSHVERAVASAMYYKGYDIRKKFPNIDKWLSAYEELPHYMASKSDYYTHCMDIPPQYGPCFSNDSATAVRAREAIDPKNVSLPVQWKNELEPPTVAQAQRDEQDYCIEAGMRLTENQEAITRFCCRAAGKDVGKWARGNPTKCQLSDPYARPNLDVAPAVNVALRAVASSLLQGDPSFTQNVKAAVTSETQLASSDLATVAECIAYLRDRVGSPRDLSMPAAKLLRGHLAEVVRKLSS</sequence>
<dbReference type="GO" id="GO:0005737">
    <property type="term" value="C:cytoplasm"/>
    <property type="evidence" value="ECO:0007669"/>
    <property type="project" value="TreeGrafter"/>
</dbReference>
<evidence type="ECO:0000313" key="3">
    <source>
        <dbReference type="EMBL" id="CAI4016960.1"/>
    </source>
</evidence>
<organism evidence="3">
    <name type="scientific">Cladocopium goreaui</name>
    <dbReference type="NCBI Taxonomy" id="2562237"/>
    <lineage>
        <taxon>Eukaryota</taxon>
        <taxon>Sar</taxon>
        <taxon>Alveolata</taxon>
        <taxon>Dinophyceae</taxon>
        <taxon>Suessiales</taxon>
        <taxon>Symbiodiniaceae</taxon>
        <taxon>Cladocopium</taxon>
    </lineage>
</organism>
<feature type="coiled-coil region" evidence="1">
    <location>
        <begin position="18"/>
        <end position="45"/>
    </location>
</feature>
<dbReference type="PROSITE" id="PS50404">
    <property type="entry name" value="GST_NTER"/>
    <property type="match status" value="1"/>
</dbReference>
<dbReference type="Gene3D" id="3.40.30.10">
    <property type="entry name" value="Glutaredoxin"/>
    <property type="match status" value="1"/>
</dbReference>
<dbReference type="InterPro" id="IPR036282">
    <property type="entry name" value="Glutathione-S-Trfase_C_sf"/>
</dbReference>
<dbReference type="SUPFAM" id="SSF47616">
    <property type="entry name" value="GST C-terminal domain-like"/>
    <property type="match status" value="1"/>
</dbReference>
<dbReference type="SUPFAM" id="SSF52833">
    <property type="entry name" value="Thioredoxin-like"/>
    <property type="match status" value="1"/>
</dbReference>
<keyword evidence="6" id="KW-1185">Reference proteome</keyword>
<evidence type="ECO:0000313" key="6">
    <source>
        <dbReference type="Proteomes" id="UP001152797"/>
    </source>
</evidence>
<dbReference type="Pfam" id="PF13409">
    <property type="entry name" value="GST_N_2"/>
    <property type="match status" value="1"/>
</dbReference>
<evidence type="ECO:0000256" key="1">
    <source>
        <dbReference type="SAM" id="Coils"/>
    </source>
</evidence>
<name>A0A9P1GK32_9DINO</name>
<dbReference type="Gene3D" id="1.20.1050.10">
    <property type="match status" value="1"/>
</dbReference>
<dbReference type="EMBL" id="CAMXCT020006612">
    <property type="protein sequence ID" value="CAL1170335.1"/>
    <property type="molecule type" value="Genomic_DNA"/>
</dbReference>
<evidence type="ECO:0000313" key="5">
    <source>
        <dbReference type="EMBL" id="CAL4804272.1"/>
    </source>
</evidence>
<dbReference type="AlphaFoldDB" id="A0A9P1GK32"/>
<dbReference type="EMBL" id="CAMXCT010006612">
    <property type="protein sequence ID" value="CAI4016960.1"/>
    <property type="molecule type" value="Genomic_DNA"/>
</dbReference>
<feature type="coiled-coil region" evidence="1">
    <location>
        <begin position="119"/>
        <end position="171"/>
    </location>
</feature>
<dbReference type="CDD" id="cd00570">
    <property type="entry name" value="GST_N_family"/>
    <property type="match status" value="1"/>
</dbReference>
<proteinExistence type="predicted"/>
<dbReference type="Pfam" id="PF03357">
    <property type="entry name" value="Snf7"/>
    <property type="match status" value="1"/>
</dbReference>
<dbReference type="InterPro" id="IPR036249">
    <property type="entry name" value="Thioredoxin-like_sf"/>
</dbReference>
<comment type="caution">
    <text evidence="3">The sequence shown here is derived from an EMBL/GenBank/DDBJ whole genome shotgun (WGS) entry which is preliminary data.</text>
</comment>
<keyword evidence="1" id="KW-0175">Coiled coil</keyword>
<dbReference type="Gene3D" id="1.10.287.1060">
    <property type="entry name" value="ESAT-6-like"/>
    <property type="match status" value="1"/>
</dbReference>
<protein>
    <submittedName>
        <fullName evidence="5">Vacuolar protein sorting-associated protein 60.1</fullName>
    </submittedName>
</protein>
<dbReference type="OrthoDB" id="4951845at2759"/>
<dbReference type="Gene3D" id="6.10.250.1710">
    <property type="match status" value="1"/>
</dbReference>
<evidence type="ECO:0000313" key="4">
    <source>
        <dbReference type="EMBL" id="CAL1170335.1"/>
    </source>
</evidence>
<evidence type="ECO:0000259" key="2">
    <source>
        <dbReference type="PROSITE" id="PS50404"/>
    </source>
</evidence>
<dbReference type="InterPro" id="IPR050983">
    <property type="entry name" value="GST_Omega/HSP26"/>
</dbReference>
<dbReference type="PANTHER" id="PTHR43968:SF14">
    <property type="entry name" value="GLUTATHIONE S-TRANSFERASE"/>
    <property type="match status" value="1"/>
</dbReference>
<dbReference type="PANTHER" id="PTHR43968">
    <property type="match status" value="1"/>
</dbReference>